<dbReference type="EMBL" id="FQTW01000010">
    <property type="protein sequence ID" value="SHE96508.1"/>
    <property type="molecule type" value="Genomic_DNA"/>
</dbReference>
<evidence type="ECO:0000313" key="2">
    <source>
        <dbReference type="EMBL" id="SHE96508.1"/>
    </source>
</evidence>
<dbReference type="RefSeq" id="WP_073193591.1">
    <property type="nucleotide sequence ID" value="NZ_FQTW01000010.1"/>
</dbReference>
<evidence type="ECO:0000256" key="1">
    <source>
        <dbReference type="SAM" id="SignalP"/>
    </source>
</evidence>
<name>A0A1M4XSU1_9FLAO</name>
<organism evidence="2 3">
    <name type="scientific">Psychroflexus salarius</name>
    <dbReference type="NCBI Taxonomy" id="1155689"/>
    <lineage>
        <taxon>Bacteria</taxon>
        <taxon>Pseudomonadati</taxon>
        <taxon>Bacteroidota</taxon>
        <taxon>Flavobacteriia</taxon>
        <taxon>Flavobacteriales</taxon>
        <taxon>Flavobacteriaceae</taxon>
        <taxon>Psychroflexus</taxon>
    </lineage>
</organism>
<sequence>MKYFLYLLFILTTSYASAQIQISVQLTDNKHVEVDGNKTSIKDLTQVIKAFIKSQDENELVSANIEVDNTSTDSLIEVVKNEFKKTEVDILNIQRSSISNFSSNSPVTKAMITQYNTLVKTWKNTPEANRYYREIELDFVKNMYKKMTFKQQVNAEKLPGFLPIFNQKPNTKPIEQFKFEQWIFDESFLIKINGQAISKKELQAYQASDFDAFYIERRIINEEKKSIINLIKP</sequence>
<dbReference type="OrthoDB" id="1451354at2"/>
<evidence type="ECO:0000313" key="3">
    <source>
        <dbReference type="Proteomes" id="UP000184462"/>
    </source>
</evidence>
<feature type="signal peptide" evidence="1">
    <location>
        <begin position="1"/>
        <end position="18"/>
    </location>
</feature>
<protein>
    <submittedName>
        <fullName evidence="2">Uncharacterized protein</fullName>
    </submittedName>
</protein>
<dbReference type="Proteomes" id="UP000184462">
    <property type="component" value="Unassembled WGS sequence"/>
</dbReference>
<dbReference type="AlphaFoldDB" id="A0A1M4XSU1"/>
<gene>
    <name evidence="2" type="ORF">SAMN05444278_11050</name>
</gene>
<accession>A0A1M4XSU1</accession>
<feature type="chain" id="PRO_5012906122" evidence="1">
    <location>
        <begin position="19"/>
        <end position="233"/>
    </location>
</feature>
<proteinExistence type="predicted"/>
<keyword evidence="3" id="KW-1185">Reference proteome</keyword>
<reference evidence="2 3" key="1">
    <citation type="submission" date="2016-11" db="EMBL/GenBank/DDBJ databases">
        <authorList>
            <person name="Jaros S."/>
            <person name="Januszkiewicz K."/>
            <person name="Wedrychowicz H."/>
        </authorList>
    </citation>
    <scope>NUCLEOTIDE SEQUENCE [LARGE SCALE GENOMIC DNA]</scope>
    <source>
        <strain evidence="2 3">DSM 25661</strain>
    </source>
</reference>
<keyword evidence="1" id="KW-0732">Signal</keyword>